<sequence length="420" mass="46818">MSSGVVTVVALVVVCVMIAIIVVYRRYIRERSSSDDPVSHDPIFSTPTMDNFLIDIEREKPIRFTSQQLQIATDNFTNLLGSGGFGTVYKGKFSNGTLVAVKVLNGTSDKGIEEQFMAEVRTLGRIHHINLVGLYGFCFERHLRAIVYEYMSNGSLDKLLFHGNKILGFEKLHEIAVGTAKGIAYLHEECQQRIVHYDIKPENILLDENFFPKVADFGLAKLFNRDKTHISMTGWRGTPGYAAPEVWLQCPITHKCDVYSFGMLLFEIIGRRRNVDDNLPESRDWFPRWGWKKFEAGELGELMLVCGIEEKHREAAERMLKVAICCVQYRPELRPLMSAVVKMLEGGTEIPRPSTNPVQHSLSGTPVMASYSTSVFDTDSSHTTSGVGTSVTDSSHTTSGVGTSVFDMDSSHTTIGVEGC</sequence>
<dbReference type="OrthoDB" id="4062651at2759"/>
<feature type="binding site" evidence="12">
    <location>
        <position position="102"/>
    </location>
    <ligand>
        <name>ATP</name>
        <dbReference type="ChEBI" id="CHEBI:30616"/>
    </ligand>
</feature>
<dbReference type="CDD" id="cd14066">
    <property type="entry name" value="STKc_IRAK"/>
    <property type="match status" value="1"/>
</dbReference>
<keyword evidence="2 13" id="KW-0723">Serine/threonine-protein kinase</keyword>
<evidence type="ECO:0000256" key="7">
    <source>
        <dbReference type="ARBA" id="ARBA00022777"/>
    </source>
</evidence>
<dbReference type="PROSITE" id="PS00108">
    <property type="entry name" value="PROTEIN_KINASE_ST"/>
    <property type="match status" value="1"/>
</dbReference>
<dbReference type="GO" id="GO:0016020">
    <property type="term" value="C:membrane"/>
    <property type="evidence" value="ECO:0007669"/>
    <property type="project" value="UniProtKB-SubCell"/>
</dbReference>
<evidence type="ECO:0000313" key="16">
    <source>
        <dbReference type="EMBL" id="PRQ37329.1"/>
    </source>
</evidence>
<dbReference type="OMA" id="WANCEIE"/>
<keyword evidence="3 16" id="KW-0808">Transferase</keyword>
<comment type="caution">
    <text evidence="16">The sequence shown here is derived from an EMBL/GenBank/DDBJ whole genome shotgun (WGS) entry which is preliminary data.</text>
</comment>
<dbReference type="InterPro" id="IPR011009">
    <property type="entry name" value="Kinase-like_dom_sf"/>
</dbReference>
<accession>A0A2P6QT40</accession>
<dbReference type="InterPro" id="IPR045874">
    <property type="entry name" value="LRK10/LRL21-25-like"/>
</dbReference>
<evidence type="ECO:0000256" key="13">
    <source>
        <dbReference type="RuleBase" id="RU000304"/>
    </source>
</evidence>
<dbReference type="GO" id="GO:0004674">
    <property type="term" value="F:protein serine/threonine kinase activity"/>
    <property type="evidence" value="ECO:0007669"/>
    <property type="project" value="UniProtKB-KW"/>
</dbReference>
<keyword evidence="4 14" id="KW-0812">Transmembrane</keyword>
<keyword evidence="17" id="KW-1185">Reference proteome</keyword>
<dbReference type="FunFam" id="3.30.200.20:FF:000178">
    <property type="entry name" value="serine/threonine-protein kinase PBS1-like"/>
    <property type="match status" value="1"/>
</dbReference>
<dbReference type="Pfam" id="PF07714">
    <property type="entry name" value="PK_Tyr_Ser-Thr"/>
    <property type="match status" value="1"/>
</dbReference>
<evidence type="ECO:0000256" key="1">
    <source>
        <dbReference type="ARBA" id="ARBA00004479"/>
    </source>
</evidence>
<dbReference type="AlphaFoldDB" id="A0A2P6QT40"/>
<evidence type="ECO:0000256" key="10">
    <source>
        <dbReference type="ARBA" id="ARBA00023136"/>
    </source>
</evidence>
<comment type="similarity">
    <text evidence="13">Belongs to the protein kinase superfamily.</text>
</comment>
<dbReference type="InterPro" id="IPR001245">
    <property type="entry name" value="Ser-Thr/Tyr_kinase_cat_dom"/>
</dbReference>
<name>A0A2P6QT40_ROSCH</name>
<evidence type="ECO:0000259" key="15">
    <source>
        <dbReference type="PROSITE" id="PS50011"/>
    </source>
</evidence>
<evidence type="ECO:0000256" key="2">
    <source>
        <dbReference type="ARBA" id="ARBA00022527"/>
    </source>
</evidence>
<evidence type="ECO:0000256" key="5">
    <source>
        <dbReference type="ARBA" id="ARBA00022729"/>
    </source>
</evidence>
<evidence type="ECO:0000256" key="6">
    <source>
        <dbReference type="ARBA" id="ARBA00022741"/>
    </source>
</evidence>
<dbReference type="SMART" id="SM00220">
    <property type="entry name" value="S_TKc"/>
    <property type="match status" value="1"/>
</dbReference>
<evidence type="ECO:0000256" key="9">
    <source>
        <dbReference type="ARBA" id="ARBA00022989"/>
    </source>
</evidence>
<evidence type="ECO:0000313" key="17">
    <source>
        <dbReference type="Proteomes" id="UP000238479"/>
    </source>
</evidence>
<feature type="domain" description="Protein kinase" evidence="15">
    <location>
        <begin position="74"/>
        <end position="355"/>
    </location>
</feature>
<evidence type="ECO:0000256" key="11">
    <source>
        <dbReference type="ARBA" id="ARBA00023180"/>
    </source>
</evidence>
<organism evidence="16 17">
    <name type="scientific">Rosa chinensis</name>
    <name type="common">China rose</name>
    <dbReference type="NCBI Taxonomy" id="74649"/>
    <lineage>
        <taxon>Eukaryota</taxon>
        <taxon>Viridiplantae</taxon>
        <taxon>Streptophyta</taxon>
        <taxon>Embryophyta</taxon>
        <taxon>Tracheophyta</taxon>
        <taxon>Spermatophyta</taxon>
        <taxon>Magnoliopsida</taxon>
        <taxon>eudicotyledons</taxon>
        <taxon>Gunneridae</taxon>
        <taxon>Pentapetalae</taxon>
        <taxon>rosids</taxon>
        <taxon>fabids</taxon>
        <taxon>Rosales</taxon>
        <taxon>Rosaceae</taxon>
        <taxon>Rosoideae</taxon>
        <taxon>Rosoideae incertae sedis</taxon>
        <taxon>Rosa</taxon>
    </lineage>
</organism>
<dbReference type="EMBL" id="PDCK01000042">
    <property type="protein sequence ID" value="PRQ37329.1"/>
    <property type="molecule type" value="Genomic_DNA"/>
</dbReference>
<dbReference type="GO" id="GO:0005524">
    <property type="term" value="F:ATP binding"/>
    <property type="evidence" value="ECO:0007669"/>
    <property type="project" value="UniProtKB-UniRule"/>
</dbReference>
<dbReference type="PROSITE" id="PS00107">
    <property type="entry name" value="PROTEIN_KINASE_ATP"/>
    <property type="match status" value="1"/>
</dbReference>
<keyword evidence="5" id="KW-0732">Signal</keyword>
<keyword evidence="7" id="KW-0418">Kinase</keyword>
<dbReference type="InterPro" id="IPR008271">
    <property type="entry name" value="Ser/Thr_kinase_AS"/>
</dbReference>
<feature type="transmembrane region" description="Helical" evidence="14">
    <location>
        <begin position="6"/>
        <end position="24"/>
    </location>
</feature>
<dbReference type="InterPro" id="IPR000719">
    <property type="entry name" value="Prot_kinase_dom"/>
</dbReference>
<keyword evidence="11" id="KW-0325">Glycoprotein</keyword>
<dbReference type="Gramene" id="PRQ37329">
    <property type="protein sequence ID" value="PRQ37329"/>
    <property type="gene ID" value="RchiOBHm_Chr4g0401361"/>
</dbReference>
<evidence type="ECO:0000256" key="4">
    <source>
        <dbReference type="ARBA" id="ARBA00022692"/>
    </source>
</evidence>
<dbReference type="InterPro" id="IPR017441">
    <property type="entry name" value="Protein_kinase_ATP_BS"/>
</dbReference>
<protein>
    <recommendedName>
        <fullName evidence="15">Protein kinase domain-containing protein</fullName>
    </recommendedName>
</protein>
<proteinExistence type="inferred from homology"/>
<dbReference type="Proteomes" id="UP000238479">
    <property type="component" value="Chromosome 4"/>
</dbReference>
<reference evidence="16 17" key="1">
    <citation type="journal article" date="2018" name="Nat. Genet.">
        <title>The Rosa genome provides new insights in the design of modern roses.</title>
        <authorList>
            <person name="Bendahmane M."/>
        </authorList>
    </citation>
    <scope>NUCLEOTIDE SEQUENCE [LARGE SCALE GENOMIC DNA]</scope>
    <source>
        <strain evidence="17">cv. Old Blush</strain>
    </source>
</reference>
<dbReference type="Gene3D" id="1.10.510.10">
    <property type="entry name" value="Transferase(Phosphotransferase) domain 1"/>
    <property type="match status" value="1"/>
</dbReference>
<gene>
    <name evidence="16" type="ORF">RchiOBHm_Chr4g0401361</name>
</gene>
<evidence type="ECO:0000256" key="14">
    <source>
        <dbReference type="SAM" id="Phobius"/>
    </source>
</evidence>
<dbReference type="Gene3D" id="3.30.200.20">
    <property type="entry name" value="Phosphorylase Kinase, domain 1"/>
    <property type="match status" value="1"/>
</dbReference>
<dbReference type="FunFam" id="1.10.510.10:FF:000537">
    <property type="entry name" value="Putative receptor-like protein kinase"/>
    <property type="match status" value="1"/>
</dbReference>
<evidence type="ECO:0000256" key="8">
    <source>
        <dbReference type="ARBA" id="ARBA00022840"/>
    </source>
</evidence>
<keyword evidence="8 12" id="KW-0067">ATP-binding</keyword>
<evidence type="ECO:0000256" key="3">
    <source>
        <dbReference type="ARBA" id="ARBA00022679"/>
    </source>
</evidence>
<dbReference type="PANTHER" id="PTHR27009">
    <property type="entry name" value="RUST RESISTANCE KINASE LR10-RELATED"/>
    <property type="match status" value="1"/>
</dbReference>
<dbReference type="PROSITE" id="PS50011">
    <property type="entry name" value="PROTEIN_KINASE_DOM"/>
    <property type="match status" value="1"/>
</dbReference>
<keyword evidence="9 14" id="KW-1133">Transmembrane helix</keyword>
<keyword evidence="10 14" id="KW-0472">Membrane</keyword>
<keyword evidence="6 12" id="KW-0547">Nucleotide-binding</keyword>
<comment type="subcellular location">
    <subcellularLocation>
        <location evidence="1">Membrane</location>
        <topology evidence="1">Single-pass type I membrane protein</topology>
    </subcellularLocation>
</comment>
<evidence type="ECO:0000256" key="12">
    <source>
        <dbReference type="PROSITE-ProRule" id="PRU10141"/>
    </source>
</evidence>
<dbReference type="SUPFAM" id="SSF56112">
    <property type="entry name" value="Protein kinase-like (PK-like)"/>
    <property type="match status" value="1"/>
</dbReference>